<dbReference type="Proteomes" id="UP001333110">
    <property type="component" value="Unassembled WGS sequence"/>
</dbReference>
<evidence type="ECO:0000313" key="1">
    <source>
        <dbReference type="EMBL" id="KAK4831738.1"/>
    </source>
</evidence>
<keyword evidence="2" id="KW-1185">Reference proteome</keyword>
<dbReference type="AlphaFoldDB" id="A0AAN7SL75"/>
<comment type="caution">
    <text evidence="1">The sequence shown here is derived from an EMBL/GenBank/DDBJ whole genome shotgun (WGS) entry which is preliminary data.</text>
</comment>
<evidence type="ECO:0000313" key="2">
    <source>
        <dbReference type="Proteomes" id="UP001333110"/>
    </source>
</evidence>
<proteinExistence type="predicted"/>
<reference evidence="1 2" key="1">
    <citation type="journal article" date="2023" name="J. Hered.">
        <title>Chromosome-level genome of the wood stork (Mycteria americana) provides insight into avian chromosome evolution.</title>
        <authorList>
            <person name="Flamio R. Jr."/>
            <person name="Ramstad K.M."/>
        </authorList>
    </citation>
    <scope>NUCLEOTIDE SEQUENCE [LARGE SCALE GENOMIC DNA]</scope>
    <source>
        <strain evidence="1">JAX WOST 10</strain>
    </source>
</reference>
<protein>
    <submittedName>
        <fullName evidence="1">Uncharacterized protein</fullName>
    </submittedName>
</protein>
<name>A0AAN7SL75_MYCAM</name>
<sequence length="167" mass="18775">MFLTIPDTQAPWSLTQRAAYWCGGLDPLEWGDPVTIPTPGLDQIAESMQKAQKAACLQLMYERHLIPHQPSLMLLKADPNRMKPLIKGLPGPLKVYAIQIQDRQRAALPIQEHLTEMLTPGRNQTWSAPAEFPLTWGEIAQEVMIITAMWESLEGNKGVKPQLEEPN</sequence>
<dbReference type="EMBL" id="JAUNZN010000001">
    <property type="protein sequence ID" value="KAK4831738.1"/>
    <property type="molecule type" value="Genomic_DNA"/>
</dbReference>
<gene>
    <name evidence="1" type="ORF">QYF61_018868</name>
</gene>
<accession>A0AAN7SL75</accession>
<organism evidence="1 2">
    <name type="scientific">Mycteria americana</name>
    <name type="common">Wood stork</name>
    <dbReference type="NCBI Taxonomy" id="33587"/>
    <lineage>
        <taxon>Eukaryota</taxon>
        <taxon>Metazoa</taxon>
        <taxon>Chordata</taxon>
        <taxon>Craniata</taxon>
        <taxon>Vertebrata</taxon>
        <taxon>Euteleostomi</taxon>
        <taxon>Archelosauria</taxon>
        <taxon>Archosauria</taxon>
        <taxon>Dinosauria</taxon>
        <taxon>Saurischia</taxon>
        <taxon>Theropoda</taxon>
        <taxon>Coelurosauria</taxon>
        <taxon>Aves</taxon>
        <taxon>Neognathae</taxon>
        <taxon>Neoaves</taxon>
        <taxon>Aequornithes</taxon>
        <taxon>Ciconiiformes</taxon>
        <taxon>Ciconiidae</taxon>
        <taxon>Mycteria</taxon>
    </lineage>
</organism>